<dbReference type="Gene3D" id="3.10.105.10">
    <property type="entry name" value="Dipeptide-binding Protein, Domain 3"/>
    <property type="match status" value="1"/>
</dbReference>
<name>A0A1M6YM66_9RHOB</name>
<evidence type="ECO:0000256" key="3">
    <source>
        <dbReference type="ARBA" id="ARBA00022448"/>
    </source>
</evidence>
<dbReference type="Proteomes" id="UP000184191">
    <property type="component" value="Unassembled WGS sequence"/>
</dbReference>
<dbReference type="InterPro" id="IPR039424">
    <property type="entry name" value="SBP_5"/>
</dbReference>
<evidence type="ECO:0000256" key="1">
    <source>
        <dbReference type="ARBA" id="ARBA00004418"/>
    </source>
</evidence>
<organism evidence="7 8">
    <name type="scientific">Roseovarius marisflavi</name>
    <dbReference type="NCBI Taxonomy" id="1054996"/>
    <lineage>
        <taxon>Bacteria</taxon>
        <taxon>Pseudomonadati</taxon>
        <taxon>Pseudomonadota</taxon>
        <taxon>Alphaproteobacteria</taxon>
        <taxon>Rhodobacterales</taxon>
        <taxon>Roseobacteraceae</taxon>
        <taxon>Roseovarius</taxon>
    </lineage>
</organism>
<dbReference type="SUPFAM" id="SSF53850">
    <property type="entry name" value="Periplasmic binding protein-like II"/>
    <property type="match status" value="1"/>
</dbReference>
<keyword evidence="4 5" id="KW-0732">Signal</keyword>
<feature type="chain" id="PRO_5012726024" evidence="5">
    <location>
        <begin position="35"/>
        <end position="524"/>
    </location>
</feature>
<comment type="similarity">
    <text evidence="2">Belongs to the bacterial solute-binding protein 5 family.</text>
</comment>
<evidence type="ECO:0000256" key="5">
    <source>
        <dbReference type="SAM" id="SignalP"/>
    </source>
</evidence>
<comment type="subcellular location">
    <subcellularLocation>
        <location evidence="1">Periplasm</location>
    </subcellularLocation>
</comment>
<dbReference type="GO" id="GO:0030288">
    <property type="term" value="C:outer membrane-bounded periplasmic space"/>
    <property type="evidence" value="ECO:0007669"/>
    <property type="project" value="UniProtKB-ARBA"/>
</dbReference>
<dbReference type="GO" id="GO:0043190">
    <property type="term" value="C:ATP-binding cassette (ABC) transporter complex"/>
    <property type="evidence" value="ECO:0007669"/>
    <property type="project" value="InterPro"/>
</dbReference>
<dbReference type="PANTHER" id="PTHR30290">
    <property type="entry name" value="PERIPLASMIC BINDING COMPONENT OF ABC TRANSPORTER"/>
    <property type="match status" value="1"/>
</dbReference>
<keyword evidence="8" id="KW-1185">Reference proteome</keyword>
<dbReference type="PROSITE" id="PS51318">
    <property type="entry name" value="TAT"/>
    <property type="match status" value="1"/>
</dbReference>
<evidence type="ECO:0000256" key="2">
    <source>
        <dbReference type="ARBA" id="ARBA00005695"/>
    </source>
</evidence>
<dbReference type="GO" id="GO:1904680">
    <property type="term" value="F:peptide transmembrane transporter activity"/>
    <property type="evidence" value="ECO:0007669"/>
    <property type="project" value="TreeGrafter"/>
</dbReference>
<accession>A0A1M6YM66</accession>
<dbReference type="Gene3D" id="3.90.76.10">
    <property type="entry name" value="Dipeptide-binding Protein, Domain 1"/>
    <property type="match status" value="1"/>
</dbReference>
<feature type="signal peptide" evidence="5">
    <location>
        <begin position="1"/>
        <end position="34"/>
    </location>
</feature>
<dbReference type="STRING" id="1054996.SAMN05444414_10748"/>
<evidence type="ECO:0000313" key="7">
    <source>
        <dbReference type="EMBL" id="SHL19210.1"/>
    </source>
</evidence>
<dbReference type="CDD" id="cd08503">
    <property type="entry name" value="PBP2_NikA_DppA_OppA_like_17"/>
    <property type="match status" value="1"/>
</dbReference>
<feature type="domain" description="Solute-binding protein family 5" evidence="6">
    <location>
        <begin position="85"/>
        <end position="438"/>
    </location>
</feature>
<dbReference type="OrthoDB" id="9803988at2"/>
<dbReference type="InterPro" id="IPR030678">
    <property type="entry name" value="Peptide/Ni-bd"/>
</dbReference>
<dbReference type="PIRSF" id="PIRSF002741">
    <property type="entry name" value="MppA"/>
    <property type="match status" value="1"/>
</dbReference>
<dbReference type="GO" id="GO:0015833">
    <property type="term" value="P:peptide transport"/>
    <property type="evidence" value="ECO:0007669"/>
    <property type="project" value="TreeGrafter"/>
</dbReference>
<proteinExistence type="inferred from homology"/>
<dbReference type="RefSeq" id="WP_073197033.1">
    <property type="nucleotide sequence ID" value="NZ_FRBN01000007.1"/>
</dbReference>
<reference evidence="8" key="1">
    <citation type="submission" date="2016-11" db="EMBL/GenBank/DDBJ databases">
        <authorList>
            <person name="Varghese N."/>
            <person name="Submissions S."/>
        </authorList>
    </citation>
    <scope>NUCLEOTIDE SEQUENCE [LARGE SCALE GENOMIC DNA]</scope>
    <source>
        <strain evidence="8">DSM 29327</strain>
    </source>
</reference>
<evidence type="ECO:0000313" key="8">
    <source>
        <dbReference type="Proteomes" id="UP000184191"/>
    </source>
</evidence>
<evidence type="ECO:0000256" key="4">
    <source>
        <dbReference type="ARBA" id="ARBA00022729"/>
    </source>
</evidence>
<dbReference type="InterPro" id="IPR006311">
    <property type="entry name" value="TAT_signal"/>
</dbReference>
<protein>
    <submittedName>
        <fullName evidence="7">Peptide/nickel transport system substrate-binding protein</fullName>
    </submittedName>
</protein>
<dbReference type="Pfam" id="PF00496">
    <property type="entry name" value="SBP_bac_5"/>
    <property type="match status" value="1"/>
</dbReference>
<dbReference type="EMBL" id="FRBN01000007">
    <property type="protein sequence ID" value="SHL19210.1"/>
    <property type="molecule type" value="Genomic_DNA"/>
</dbReference>
<dbReference type="AlphaFoldDB" id="A0A1M6YM66"/>
<dbReference type="InterPro" id="IPR000914">
    <property type="entry name" value="SBP_5_dom"/>
</dbReference>
<evidence type="ECO:0000259" key="6">
    <source>
        <dbReference type="Pfam" id="PF00496"/>
    </source>
</evidence>
<dbReference type="Gene3D" id="3.40.190.10">
    <property type="entry name" value="Periplasmic binding protein-like II"/>
    <property type="match status" value="1"/>
</dbReference>
<keyword evidence="3" id="KW-0813">Transport</keyword>
<sequence length="524" mass="57204">MTLINNGRLNRRGFLATTAATAIAASLPMGGAMAAPNRGGHLRAAIGHGQTTDTLNPGTYSNSFTTSLSFAIHGRLTEVAQDGSLIPEVAESWEASDDASEWRFKIRKGVTFHSGKPLTVEDVVNSINFHRGEGSTSAAGPIVAPISGIACVTGCTAEGDDTVVFSLDGGNADFPFILSDYHLVICKAAGDSIDWQSGDGVGSYILKDFQPGVSYSLERNPNHWRSDVAWFDSAEVIAIVDQNARTTALVSGDVDMADRLDLKTVGLLARRPDIQINSVSGTQHYTFAMDTRAEPYSNVHVRHALKYGINRQELVDKILFGYGAVGNDHPIGPGQRFFNKDLEQTTYDPDKAKYHLKLAGLESVDVSLSAADAAFVGAVDAAVLYQNSAAAGGINLKPVREPNDGYWSDVWMKKPFAAVYWSGRSVEDQMFSTAYQCGASWNDSFWCNDRFDELLVKARSELDEAKRREMYYEMQALCSSDGGVIVPMFANYVFGNSTKVAHTEQMGSNWDVDGMRFIERWWFA</sequence>
<gene>
    <name evidence="7" type="ORF">SAMN05444414_10748</name>
</gene>
<dbReference type="PANTHER" id="PTHR30290:SF10">
    <property type="entry name" value="PERIPLASMIC OLIGOPEPTIDE-BINDING PROTEIN-RELATED"/>
    <property type="match status" value="1"/>
</dbReference>